<reference evidence="1" key="1">
    <citation type="submission" date="2022-08" db="EMBL/GenBank/DDBJ databases">
        <authorList>
            <person name="Deng Y."/>
            <person name="Han X.-F."/>
            <person name="Zhang Y.-Q."/>
        </authorList>
    </citation>
    <scope>NUCLEOTIDE SEQUENCE</scope>
    <source>
        <strain evidence="1">CPCC 205716</strain>
    </source>
</reference>
<dbReference type="Proteomes" id="UP001165580">
    <property type="component" value="Unassembled WGS sequence"/>
</dbReference>
<keyword evidence="2" id="KW-1185">Reference proteome</keyword>
<evidence type="ECO:0000313" key="2">
    <source>
        <dbReference type="Proteomes" id="UP001165580"/>
    </source>
</evidence>
<name>A0ABT2GAJ6_9MICO</name>
<proteinExistence type="predicted"/>
<accession>A0ABT2GAJ6</accession>
<sequence length="59" mass="6707">MVRVWSEPVEPVLLEHADKLTPIAAAIAIDAIRIVLFFIEDLSWSSVFLTDGVVDRWVR</sequence>
<dbReference type="EMBL" id="JANTEZ010000001">
    <property type="protein sequence ID" value="MCS5713168.1"/>
    <property type="molecule type" value="Genomic_DNA"/>
</dbReference>
<organism evidence="1 2">
    <name type="scientific">Herbiconiux gentiana</name>
    <dbReference type="NCBI Taxonomy" id="2970912"/>
    <lineage>
        <taxon>Bacteria</taxon>
        <taxon>Bacillati</taxon>
        <taxon>Actinomycetota</taxon>
        <taxon>Actinomycetes</taxon>
        <taxon>Micrococcales</taxon>
        <taxon>Microbacteriaceae</taxon>
        <taxon>Herbiconiux</taxon>
    </lineage>
</organism>
<protein>
    <submittedName>
        <fullName evidence="1">Uncharacterized protein</fullName>
    </submittedName>
</protein>
<comment type="caution">
    <text evidence="1">The sequence shown here is derived from an EMBL/GenBank/DDBJ whole genome shotgun (WGS) entry which is preliminary data.</text>
</comment>
<evidence type="ECO:0000313" key="1">
    <source>
        <dbReference type="EMBL" id="MCS5713168.1"/>
    </source>
</evidence>
<gene>
    <name evidence="1" type="ORF">NVV95_01240</name>
</gene>